<feature type="transmembrane region" description="Helical" evidence="8">
    <location>
        <begin position="440"/>
        <end position="462"/>
    </location>
</feature>
<evidence type="ECO:0000256" key="4">
    <source>
        <dbReference type="ARBA" id="ARBA00022519"/>
    </source>
</evidence>
<evidence type="ECO:0000313" key="11">
    <source>
        <dbReference type="Proteomes" id="UP000265341"/>
    </source>
</evidence>
<feature type="transmembrane region" description="Helical" evidence="8">
    <location>
        <begin position="319"/>
        <end position="339"/>
    </location>
</feature>
<comment type="caution">
    <text evidence="10">The sequence shown here is derived from an EMBL/GenBank/DDBJ whole genome shotgun (WGS) entry which is preliminary data.</text>
</comment>
<evidence type="ECO:0000256" key="1">
    <source>
        <dbReference type="ARBA" id="ARBA00004429"/>
    </source>
</evidence>
<evidence type="ECO:0000256" key="7">
    <source>
        <dbReference type="ARBA" id="ARBA00023136"/>
    </source>
</evidence>
<dbReference type="SUPFAM" id="SSF161098">
    <property type="entry name" value="MetI-like"/>
    <property type="match status" value="2"/>
</dbReference>
<dbReference type="CDD" id="cd06261">
    <property type="entry name" value="TM_PBP2"/>
    <property type="match status" value="2"/>
</dbReference>
<feature type="domain" description="ABC transmembrane type-1" evidence="9">
    <location>
        <begin position="313"/>
        <end position="507"/>
    </location>
</feature>
<comment type="similarity">
    <text evidence="8">Belongs to the binding-protein-dependent transport system permease family.</text>
</comment>
<comment type="subcellular location">
    <subcellularLocation>
        <location evidence="1">Cell inner membrane</location>
        <topology evidence="1">Multi-pass membrane protein</topology>
    </subcellularLocation>
    <subcellularLocation>
        <location evidence="8">Cell membrane</location>
        <topology evidence="8">Multi-pass membrane protein</topology>
    </subcellularLocation>
</comment>
<reference evidence="10 11" key="1">
    <citation type="submission" date="2018-08" db="EMBL/GenBank/DDBJ databases">
        <title>Meiothermus roseus NBRC 110900 genome sequencing project.</title>
        <authorList>
            <person name="Da Costa M.S."/>
            <person name="Albuquerque L."/>
            <person name="Raposo P."/>
            <person name="Froufe H.J.C."/>
            <person name="Barroso C.S."/>
            <person name="Egas C."/>
        </authorList>
    </citation>
    <scope>NUCLEOTIDE SEQUENCE [LARGE SCALE GENOMIC DNA]</scope>
    <source>
        <strain evidence="10 11">NBRC 110900</strain>
    </source>
</reference>
<evidence type="ECO:0000256" key="5">
    <source>
        <dbReference type="ARBA" id="ARBA00022692"/>
    </source>
</evidence>
<evidence type="ECO:0000256" key="2">
    <source>
        <dbReference type="ARBA" id="ARBA00022448"/>
    </source>
</evidence>
<dbReference type="PANTHER" id="PTHR43357:SF4">
    <property type="entry name" value="INNER MEMBRANE ABC TRANSPORTER PERMEASE PROTEIN YDCV"/>
    <property type="match status" value="1"/>
</dbReference>
<feature type="transmembrane region" description="Helical" evidence="8">
    <location>
        <begin position="222"/>
        <end position="243"/>
    </location>
</feature>
<name>A0A399F0X6_9DEIN</name>
<evidence type="ECO:0000256" key="3">
    <source>
        <dbReference type="ARBA" id="ARBA00022475"/>
    </source>
</evidence>
<dbReference type="OrthoDB" id="9804629at2"/>
<dbReference type="Proteomes" id="UP000265341">
    <property type="component" value="Unassembled WGS sequence"/>
</dbReference>
<organism evidence="10 11">
    <name type="scientific">Calidithermus roseus</name>
    <dbReference type="NCBI Taxonomy" id="1644118"/>
    <lineage>
        <taxon>Bacteria</taxon>
        <taxon>Thermotogati</taxon>
        <taxon>Deinococcota</taxon>
        <taxon>Deinococci</taxon>
        <taxon>Thermales</taxon>
        <taxon>Thermaceae</taxon>
        <taxon>Calidithermus</taxon>
    </lineage>
</organism>
<proteinExistence type="inferred from homology"/>
<feature type="transmembrane region" description="Helical" evidence="8">
    <location>
        <begin position="384"/>
        <end position="404"/>
    </location>
</feature>
<evidence type="ECO:0000256" key="6">
    <source>
        <dbReference type="ARBA" id="ARBA00022989"/>
    </source>
</evidence>
<keyword evidence="5 8" id="KW-0812">Transmembrane</keyword>
<evidence type="ECO:0000313" key="10">
    <source>
        <dbReference type="EMBL" id="RIH88949.1"/>
    </source>
</evidence>
<dbReference type="Pfam" id="PF00528">
    <property type="entry name" value="BPD_transp_1"/>
    <property type="match status" value="2"/>
</dbReference>
<feature type="transmembrane region" description="Helical" evidence="8">
    <location>
        <begin position="44"/>
        <end position="71"/>
    </location>
</feature>
<dbReference type="PANTHER" id="PTHR43357">
    <property type="entry name" value="INNER MEMBRANE ABC TRANSPORTER PERMEASE PROTEIN YDCV"/>
    <property type="match status" value="1"/>
</dbReference>
<gene>
    <name evidence="10" type="primary">phnV</name>
    <name evidence="10" type="ORF">Mrose_00555</name>
</gene>
<evidence type="ECO:0000256" key="8">
    <source>
        <dbReference type="RuleBase" id="RU363032"/>
    </source>
</evidence>
<dbReference type="AlphaFoldDB" id="A0A399F0X6"/>
<feature type="transmembrane region" description="Helical" evidence="8">
    <location>
        <begin position="83"/>
        <end position="106"/>
    </location>
</feature>
<dbReference type="InterPro" id="IPR035906">
    <property type="entry name" value="MetI-like_sf"/>
</dbReference>
<feature type="domain" description="ABC transmembrane type-1" evidence="9">
    <location>
        <begin position="48"/>
        <end position="240"/>
    </location>
</feature>
<feature type="transmembrane region" description="Helical" evidence="8">
    <location>
        <begin position="360"/>
        <end position="378"/>
    </location>
</feature>
<accession>A0A399F0X6</accession>
<dbReference type="GO" id="GO:0055085">
    <property type="term" value="P:transmembrane transport"/>
    <property type="evidence" value="ECO:0007669"/>
    <property type="project" value="InterPro"/>
</dbReference>
<feature type="transmembrane region" description="Helical" evidence="8">
    <location>
        <begin position="164"/>
        <end position="188"/>
    </location>
</feature>
<keyword evidence="2 8" id="KW-0813">Transport</keyword>
<feature type="transmembrane region" description="Helical" evidence="8">
    <location>
        <begin position="482"/>
        <end position="507"/>
    </location>
</feature>
<sequence>MRLSPLLALPVLVFLALALGYPLVRVLLLGLGEGLGETLRNPYYWGRLGWSLEYGLASSLLTTLLALPLAYAFRYRFPGREALLSLSTVPFVLPTLVVALGFLALAGPRGLLGLNLQGTPWILLWAAVFYNLGLVLRLLVVLLPSLETPLAAARTLGASPWRAYLRVGIPLLAPGLLAGGGLTFLYTFSSFGLPLVLGGQRYATLEVEIYSLLSYRLAFPEATALALAQLMVSAGVTLLYLWVQARLALSLGTGTGPKALPHLRAWGLSLILGLWFALLYAPLLALLVKALQNPSAFIAVWSSDDFTPAGEALWNTLRFAGLTLLLAFPIGFLYAYAVWRGEGLHPRRAGPRWLDLTGMLPLLVSPVLVGLGYLLTYPQLSGSLLLLIAAYALLSYPLLSRALLPALRAMPKSVLEAARTLGAGPWRRLWRVEWPLLQPALRSGAALSLAAVIGEFGATLILRRPEWTTLSLAIYERLGRPGATPFAEALALSVLLGLLAGGVFYLLDRGRGAVG</sequence>
<dbReference type="PROSITE" id="PS50928">
    <property type="entry name" value="ABC_TM1"/>
    <property type="match status" value="2"/>
</dbReference>
<feature type="transmembrane region" description="Helical" evidence="8">
    <location>
        <begin position="263"/>
        <end position="288"/>
    </location>
</feature>
<feature type="transmembrane region" description="Helical" evidence="8">
    <location>
        <begin position="121"/>
        <end position="143"/>
    </location>
</feature>
<keyword evidence="7 8" id="KW-0472">Membrane</keyword>
<keyword evidence="4" id="KW-0997">Cell inner membrane</keyword>
<dbReference type="EMBL" id="QWLA01000006">
    <property type="protein sequence ID" value="RIH88949.1"/>
    <property type="molecule type" value="Genomic_DNA"/>
</dbReference>
<dbReference type="Gene3D" id="1.10.3720.10">
    <property type="entry name" value="MetI-like"/>
    <property type="match status" value="2"/>
</dbReference>
<keyword evidence="11" id="KW-1185">Reference proteome</keyword>
<dbReference type="RefSeq" id="WP_119275905.1">
    <property type="nucleotide sequence ID" value="NZ_QWLA01000006.1"/>
</dbReference>
<keyword evidence="3" id="KW-1003">Cell membrane</keyword>
<dbReference type="GO" id="GO:0005886">
    <property type="term" value="C:plasma membrane"/>
    <property type="evidence" value="ECO:0007669"/>
    <property type="project" value="UniProtKB-SubCell"/>
</dbReference>
<protein>
    <submittedName>
        <fullName evidence="10">Putative 2-aminoethylphosphonate transport system permease protein PhnV</fullName>
    </submittedName>
</protein>
<dbReference type="InterPro" id="IPR000515">
    <property type="entry name" value="MetI-like"/>
</dbReference>
<evidence type="ECO:0000259" key="9">
    <source>
        <dbReference type="PROSITE" id="PS50928"/>
    </source>
</evidence>
<keyword evidence="6 8" id="KW-1133">Transmembrane helix</keyword>